<accession>A0A8J5JBZ1</accession>
<comment type="caution">
    <text evidence="1">The sequence shown here is derived from an EMBL/GenBank/DDBJ whole genome shotgun (WGS) entry which is preliminary data.</text>
</comment>
<reference evidence="1" key="1">
    <citation type="journal article" date="2021" name="Sci. Adv.">
        <title>The American lobster genome reveals insights on longevity, neural, and immune adaptations.</title>
        <authorList>
            <person name="Polinski J.M."/>
            <person name="Zimin A.V."/>
            <person name="Clark K.F."/>
            <person name="Kohn A.B."/>
            <person name="Sadowski N."/>
            <person name="Timp W."/>
            <person name="Ptitsyn A."/>
            <person name="Khanna P."/>
            <person name="Romanova D.Y."/>
            <person name="Williams P."/>
            <person name="Greenwood S.J."/>
            <person name="Moroz L.L."/>
            <person name="Walt D.R."/>
            <person name="Bodnar A.G."/>
        </authorList>
    </citation>
    <scope>NUCLEOTIDE SEQUENCE</scope>
    <source>
        <strain evidence="1">GMGI-L3</strain>
    </source>
</reference>
<dbReference type="AlphaFoldDB" id="A0A8J5JBZ1"/>
<protein>
    <submittedName>
        <fullName evidence="1">Uncharacterized protein</fullName>
    </submittedName>
</protein>
<keyword evidence="2" id="KW-1185">Reference proteome</keyword>
<organism evidence="1 2">
    <name type="scientific">Homarus americanus</name>
    <name type="common">American lobster</name>
    <dbReference type="NCBI Taxonomy" id="6706"/>
    <lineage>
        <taxon>Eukaryota</taxon>
        <taxon>Metazoa</taxon>
        <taxon>Ecdysozoa</taxon>
        <taxon>Arthropoda</taxon>
        <taxon>Crustacea</taxon>
        <taxon>Multicrustacea</taxon>
        <taxon>Malacostraca</taxon>
        <taxon>Eumalacostraca</taxon>
        <taxon>Eucarida</taxon>
        <taxon>Decapoda</taxon>
        <taxon>Pleocyemata</taxon>
        <taxon>Astacidea</taxon>
        <taxon>Nephropoidea</taxon>
        <taxon>Nephropidae</taxon>
        <taxon>Homarus</taxon>
    </lineage>
</organism>
<dbReference type="Proteomes" id="UP000747542">
    <property type="component" value="Unassembled WGS sequence"/>
</dbReference>
<evidence type="ECO:0000313" key="1">
    <source>
        <dbReference type="EMBL" id="KAG7155757.1"/>
    </source>
</evidence>
<name>A0A8J5JBZ1_HOMAM</name>
<dbReference type="EMBL" id="JAHLQT010040691">
    <property type="protein sequence ID" value="KAG7155757.1"/>
    <property type="molecule type" value="Genomic_DNA"/>
</dbReference>
<sequence length="101" mass="11790">MLFHDVEQTLLVLLCPQQSGQCTLRVILHKVIGSPHLMPPWNQLRDRERLRLLRRDLRDSLLGDRRCRCGDLLGKMLMIAWVTCVEICEEIFLVICFSCVI</sequence>
<evidence type="ECO:0000313" key="2">
    <source>
        <dbReference type="Proteomes" id="UP000747542"/>
    </source>
</evidence>
<gene>
    <name evidence="1" type="ORF">Hamer_G022164</name>
</gene>
<proteinExistence type="predicted"/>